<dbReference type="EMBL" id="UOFS01000051">
    <property type="protein sequence ID" value="VAX01968.1"/>
    <property type="molecule type" value="Genomic_DNA"/>
</dbReference>
<reference evidence="1" key="1">
    <citation type="submission" date="2018-06" db="EMBL/GenBank/DDBJ databases">
        <authorList>
            <person name="Zhirakovskaya E."/>
        </authorList>
    </citation>
    <scope>NUCLEOTIDE SEQUENCE</scope>
</reference>
<name>A0A3B1ARE9_9ZZZZ</name>
<organism evidence="1">
    <name type="scientific">hydrothermal vent metagenome</name>
    <dbReference type="NCBI Taxonomy" id="652676"/>
    <lineage>
        <taxon>unclassified sequences</taxon>
        <taxon>metagenomes</taxon>
        <taxon>ecological metagenomes</taxon>
    </lineage>
</organism>
<dbReference type="AlphaFoldDB" id="A0A3B1ARE9"/>
<sequence>MLSILIIGLFVVMPSKFPVMIAASKLGAQKTGLLDCIIAIVEGRKNNFLFYKRDNNF</sequence>
<gene>
    <name evidence="1" type="ORF">MNBD_GAMMA22-2584</name>
</gene>
<accession>A0A3B1ARE9</accession>
<protein>
    <submittedName>
        <fullName evidence="1">Uncharacterized protein</fullName>
    </submittedName>
</protein>
<proteinExistence type="predicted"/>
<evidence type="ECO:0000313" key="1">
    <source>
        <dbReference type="EMBL" id="VAX01968.1"/>
    </source>
</evidence>